<comment type="caution">
    <text evidence="3">The sequence shown here is derived from an EMBL/GenBank/DDBJ whole genome shotgun (WGS) entry which is preliminary data.</text>
</comment>
<evidence type="ECO:0000256" key="1">
    <source>
        <dbReference type="SAM" id="MobiDB-lite"/>
    </source>
</evidence>
<organism evidence="3 4">
    <name type="scientific">Ecytonucleospora hepatopenaei</name>
    <dbReference type="NCBI Taxonomy" id="646526"/>
    <lineage>
        <taxon>Eukaryota</taxon>
        <taxon>Fungi</taxon>
        <taxon>Fungi incertae sedis</taxon>
        <taxon>Microsporidia</taxon>
        <taxon>Enterocytozoonidae</taxon>
        <taxon>Ecytonucleospora</taxon>
    </lineage>
</organism>
<name>A0A1W0E8V0_9MICR</name>
<feature type="compositionally biased region" description="Low complexity" evidence="1">
    <location>
        <begin position="613"/>
        <end position="661"/>
    </location>
</feature>
<proteinExistence type="predicted"/>
<keyword evidence="4" id="KW-1185">Reference proteome</keyword>
<gene>
    <name evidence="3" type="ORF">EHP00_1596</name>
</gene>
<protein>
    <submittedName>
        <fullName evidence="3">Uncharacterized protein</fullName>
    </submittedName>
</protein>
<keyword evidence="2" id="KW-0812">Transmembrane</keyword>
<evidence type="ECO:0000256" key="2">
    <source>
        <dbReference type="SAM" id="Phobius"/>
    </source>
</evidence>
<dbReference type="Proteomes" id="UP000192758">
    <property type="component" value="Unassembled WGS sequence"/>
</dbReference>
<feature type="region of interest" description="Disordered" evidence="1">
    <location>
        <begin position="613"/>
        <end position="670"/>
    </location>
</feature>
<feature type="transmembrane region" description="Helical" evidence="2">
    <location>
        <begin position="680"/>
        <end position="702"/>
    </location>
</feature>
<accession>A0A1W0E8V0</accession>
<evidence type="ECO:0000313" key="4">
    <source>
        <dbReference type="Proteomes" id="UP000192758"/>
    </source>
</evidence>
<dbReference type="AlphaFoldDB" id="A0A1W0E8V0"/>
<keyword evidence="2" id="KW-0472">Membrane</keyword>
<keyword evidence="2" id="KW-1133">Transmembrane helix</keyword>
<dbReference type="EMBL" id="MNPJ01000004">
    <property type="protein sequence ID" value="OQS55687.1"/>
    <property type="molecule type" value="Genomic_DNA"/>
</dbReference>
<reference evidence="3 4" key="1">
    <citation type="journal article" date="2017" name="Environ. Microbiol.">
        <title>Decay of the glycolytic pathway and adaptation to intranuclear parasitism within Enterocytozoonidae microsporidia.</title>
        <authorList>
            <person name="Wiredu Boakye D."/>
            <person name="Jaroenlak P."/>
            <person name="Prachumwat A."/>
            <person name="Williams T.A."/>
            <person name="Bateman K.S."/>
            <person name="Itsathitphaisarn O."/>
            <person name="Sritunyalucksana K."/>
            <person name="Paszkiewicz K.H."/>
            <person name="Moore K.A."/>
            <person name="Stentiford G.D."/>
            <person name="Williams B.A."/>
        </authorList>
    </citation>
    <scope>NUCLEOTIDE SEQUENCE [LARGE SCALE GENOMIC DNA]</scope>
    <source>
        <strain evidence="3 4">TH1</strain>
    </source>
</reference>
<sequence>MIFYNWLHSIHCDNLSASINNIHNEIYDDNITVIDNLEEIDDFKNNNIFDNVYIDDCFFYEHYEIKQIHNNKNKTDSKYVQAKKDSIVDFCMFKLMFKEKKEKLFSVTKKLTLSNKTVLRYKNKKYLVKNLEDYNFNFDKTNDSNNDKQSIYYKSLYGSDTFFIKRNKGDDLNAKNISYSNKRNFLNKVNEYSKNIFINNNYNVISKTSFDTILKVKQLKLDSLKKTNKNNKNKNISSSNIVVKSIFNNKNIKNIKISDLLDDKKYMRVFCNENDFKKLIFDDDKINFTSNEINIKGKNIKISLFKQKYKAISIKNNELLINNLKSNLNKNVDVYNENALISRALFYESYNIYKLKNNSISKELADEIRGKDLFEFFFITLNNNKENNKNFKQKFLVTKEFILKKNTKIFYKNKEYTLHRQGIRFIPKEKCTFQLNGKTDNNNIKTYFVFKNDVNAFIKFKNIEELEYFNSNLILLDLNAYKFEVNQCKKSEEKEFYFMPDKSKHFDLKKVFLVNDKSFSFKTGSVINDQEKNQINYRDYMLINMDLNEFSKFINDKERDKMAYKTENKFLGVECSIKLKRNDLEEIVELYKNIQSKLDDQLNYKGSILDKNNSNTKLNNSKINDGNSKLNNSNTKLNNSNTKLNNSNTKLNNSNSKLNSENTEESVSANKKSTGKSKKVILFFILLSVSAIIFLVILVILLRKEYNKGFIQQII</sequence>
<evidence type="ECO:0000313" key="3">
    <source>
        <dbReference type="EMBL" id="OQS55687.1"/>
    </source>
</evidence>
<dbReference type="VEuPathDB" id="MicrosporidiaDB:EHP00_1596"/>